<reference evidence="12 13" key="1">
    <citation type="submission" date="2011-10" db="EMBL/GenBank/DDBJ databases">
        <title>Metabolic and evolutionary patterns in the extreme acidophile Ferroplasma acidiphilum.</title>
        <authorList>
            <person name="Golyshina O.V."/>
            <person name="Kozyavkin S.A."/>
            <person name="Tatusov R.L."/>
            <person name="Slesarev A.I."/>
            <person name="Golyshin P.N."/>
        </authorList>
    </citation>
    <scope>NUCLEOTIDE SEQUENCE [LARGE SCALE GENOMIC DNA]</scope>
    <source>
        <strain evidence="13">Y</strain>
    </source>
</reference>
<keyword evidence="3" id="KW-0575">Peroxidase</keyword>
<dbReference type="GO" id="GO:0005737">
    <property type="term" value="C:cytoplasm"/>
    <property type="evidence" value="ECO:0007669"/>
    <property type="project" value="TreeGrafter"/>
</dbReference>
<evidence type="ECO:0000256" key="10">
    <source>
        <dbReference type="ARBA" id="ARBA00049091"/>
    </source>
</evidence>
<dbReference type="FunFam" id="3.40.30.10:FF:000007">
    <property type="entry name" value="Thioredoxin-dependent thiol peroxidase"/>
    <property type="match status" value="1"/>
</dbReference>
<dbReference type="EMBL" id="CP015363">
    <property type="protein sequence ID" value="ARD84876.1"/>
    <property type="molecule type" value="Genomic_DNA"/>
</dbReference>
<accession>A0A1V0N458</accession>
<dbReference type="Gene3D" id="3.40.30.10">
    <property type="entry name" value="Glutaredoxin"/>
    <property type="match status" value="1"/>
</dbReference>
<dbReference type="PANTHER" id="PTHR42801:SF4">
    <property type="entry name" value="AHPC_TSA FAMILY PROTEIN"/>
    <property type="match status" value="1"/>
</dbReference>
<keyword evidence="5" id="KW-0560">Oxidoreductase</keyword>
<dbReference type="PROSITE" id="PS51352">
    <property type="entry name" value="THIOREDOXIN_2"/>
    <property type="match status" value="1"/>
</dbReference>
<name>A0A1V0N458_9ARCH</name>
<dbReference type="Proteomes" id="UP000192050">
    <property type="component" value="Chromosome"/>
</dbReference>
<dbReference type="RefSeq" id="WP_081142305.1">
    <property type="nucleotide sequence ID" value="NZ_CP015363.1"/>
</dbReference>
<dbReference type="OrthoDB" id="145578at2157"/>
<dbReference type="PANTHER" id="PTHR42801">
    <property type="entry name" value="THIOREDOXIN-DEPENDENT PEROXIDE REDUCTASE"/>
    <property type="match status" value="1"/>
</dbReference>
<keyword evidence="7" id="KW-0676">Redox-active center</keyword>
<dbReference type="InterPro" id="IPR013766">
    <property type="entry name" value="Thioredoxin_domain"/>
</dbReference>
<dbReference type="Pfam" id="PF00578">
    <property type="entry name" value="AhpC-TSA"/>
    <property type="match status" value="1"/>
</dbReference>
<dbReference type="AlphaFoldDB" id="A0A1V0N458"/>
<sequence>MALKNGDKAPDFKANDELGKIVSLADFKGKSSVVLYFYPKAETPGCTAEAKCFRDNWDAIKPLGAIVLGVSSDSEEKQKSFKDHHKLQFTLLSDKNKSIREAYDAKGFIIPARITYIIDKEGIIRGIHNSQMDPKSHIDFAIKTLKEISSTQAKNSPEAPGQE</sequence>
<dbReference type="CDD" id="cd03017">
    <property type="entry name" value="PRX_BCP"/>
    <property type="match status" value="1"/>
</dbReference>
<evidence type="ECO:0000313" key="12">
    <source>
        <dbReference type="EMBL" id="ARD84876.1"/>
    </source>
</evidence>
<keyword evidence="4" id="KW-0049">Antioxidant</keyword>
<dbReference type="InterPro" id="IPR036249">
    <property type="entry name" value="Thioredoxin-like_sf"/>
</dbReference>
<evidence type="ECO:0000256" key="3">
    <source>
        <dbReference type="ARBA" id="ARBA00022559"/>
    </source>
</evidence>
<keyword evidence="6" id="KW-1015">Disulfide bond</keyword>
<evidence type="ECO:0000256" key="4">
    <source>
        <dbReference type="ARBA" id="ARBA00022862"/>
    </source>
</evidence>
<evidence type="ECO:0000259" key="11">
    <source>
        <dbReference type="PROSITE" id="PS51352"/>
    </source>
</evidence>
<dbReference type="GO" id="GO:0034599">
    <property type="term" value="P:cellular response to oxidative stress"/>
    <property type="evidence" value="ECO:0007669"/>
    <property type="project" value="TreeGrafter"/>
</dbReference>
<comment type="similarity">
    <text evidence="9">Belongs to the peroxiredoxin family. BCP/PrxQ subfamily.</text>
</comment>
<evidence type="ECO:0000256" key="9">
    <source>
        <dbReference type="ARBA" id="ARBA00038489"/>
    </source>
</evidence>
<dbReference type="EC" id="1.11.1.24" evidence="2"/>
<dbReference type="InterPro" id="IPR000866">
    <property type="entry name" value="AhpC/TSA"/>
</dbReference>
<organism evidence="12 13">
    <name type="scientific">Ferroplasma acidiphilum</name>
    <dbReference type="NCBI Taxonomy" id="74969"/>
    <lineage>
        <taxon>Archaea</taxon>
        <taxon>Methanobacteriati</taxon>
        <taxon>Thermoplasmatota</taxon>
        <taxon>Thermoplasmata</taxon>
        <taxon>Thermoplasmatales</taxon>
        <taxon>Ferroplasmaceae</taxon>
        <taxon>Ferroplasma</taxon>
    </lineage>
</organism>
<evidence type="ECO:0000256" key="5">
    <source>
        <dbReference type="ARBA" id="ARBA00023002"/>
    </source>
</evidence>
<keyword evidence="13" id="KW-1185">Reference proteome</keyword>
<dbReference type="GO" id="GO:0008379">
    <property type="term" value="F:thioredoxin peroxidase activity"/>
    <property type="evidence" value="ECO:0007669"/>
    <property type="project" value="TreeGrafter"/>
</dbReference>
<feature type="domain" description="Thioredoxin" evidence="11">
    <location>
        <begin position="3"/>
        <end position="150"/>
    </location>
</feature>
<evidence type="ECO:0000256" key="2">
    <source>
        <dbReference type="ARBA" id="ARBA00013017"/>
    </source>
</evidence>
<gene>
    <name evidence="12" type="ORF">FAD_0995</name>
</gene>
<dbReference type="KEGG" id="fai:FAD_0995"/>
<protein>
    <recommendedName>
        <fullName evidence="2">thioredoxin-dependent peroxiredoxin</fullName>
        <ecNumber evidence="2">1.11.1.24</ecNumber>
    </recommendedName>
    <alternativeName>
        <fullName evidence="8">Thioredoxin peroxidase</fullName>
    </alternativeName>
</protein>
<dbReference type="InterPro" id="IPR050924">
    <property type="entry name" value="Peroxiredoxin_BCP/PrxQ"/>
</dbReference>
<comment type="subunit">
    <text evidence="1">Monomer.</text>
</comment>
<evidence type="ECO:0000313" key="13">
    <source>
        <dbReference type="Proteomes" id="UP000192050"/>
    </source>
</evidence>
<dbReference type="GeneID" id="31676494"/>
<evidence type="ECO:0000256" key="8">
    <source>
        <dbReference type="ARBA" id="ARBA00032824"/>
    </source>
</evidence>
<dbReference type="SUPFAM" id="SSF52833">
    <property type="entry name" value="Thioredoxin-like"/>
    <property type="match status" value="1"/>
</dbReference>
<evidence type="ECO:0000256" key="7">
    <source>
        <dbReference type="ARBA" id="ARBA00023284"/>
    </source>
</evidence>
<evidence type="ECO:0000256" key="6">
    <source>
        <dbReference type="ARBA" id="ARBA00023157"/>
    </source>
</evidence>
<dbReference type="GO" id="GO:0045454">
    <property type="term" value="P:cell redox homeostasis"/>
    <property type="evidence" value="ECO:0007669"/>
    <property type="project" value="TreeGrafter"/>
</dbReference>
<proteinExistence type="inferred from homology"/>
<comment type="catalytic activity">
    <reaction evidence="10">
        <text>a hydroperoxide + [thioredoxin]-dithiol = an alcohol + [thioredoxin]-disulfide + H2O</text>
        <dbReference type="Rhea" id="RHEA:62620"/>
        <dbReference type="Rhea" id="RHEA-COMP:10698"/>
        <dbReference type="Rhea" id="RHEA-COMP:10700"/>
        <dbReference type="ChEBI" id="CHEBI:15377"/>
        <dbReference type="ChEBI" id="CHEBI:29950"/>
        <dbReference type="ChEBI" id="CHEBI:30879"/>
        <dbReference type="ChEBI" id="CHEBI:35924"/>
        <dbReference type="ChEBI" id="CHEBI:50058"/>
        <dbReference type="EC" id="1.11.1.24"/>
    </reaction>
</comment>
<evidence type="ECO:0000256" key="1">
    <source>
        <dbReference type="ARBA" id="ARBA00011245"/>
    </source>
</evidence>